<gene>
    <name evidence="2" type="ORF">TSTA_103500</name>
</gene>
<feature type="compositionally biased region" description="Low complexity" evidence="1">
    <location>
        <begin position="74"/>
        <end position="102"/>
    </location>
</feature>
<dbReference type="eggNOG" id="ENOG502S645">
    <property type="taxonomic scope" value="Eukaryota"/>
</dbReference>
<organism evidence="2 3">
    <name type="scientific">Talaromyces stipitatus (strain ATCC 10500 / CBS 375.48 / QM 6759 / NRRL 1006)</name>
    <name type="common">Penicillium stipitatum</name>
    <dbReference type="NCBI Taxonomy" id="441959"/>
    <lineage>
        <taxon>Eukaryota</taxon>
        <taxon>Fungi</taxon>
        <taxon>Dikarya</taxon>
        <taxon>Ascomycota</taxon>
        <taxon>Pezizomycotina</taxon>
        <taxon>Eurotiomycetes</taxon>
        <taxon>Eurotiomycetidae</taxon>
        <taxon>Eurotiales</taxon>
        <taxon>Trichocomaceae</taxon>
        <taxon>Talaromyces</taxon>
        <taxon>Talaromyces sect. Talaromyces</taxon>
    </lineage>
</organism>
<dbReference type="GeneID" id="8103053"/>
<evidence type="ECO:0000313" key="2">
    <source>
        <dbReference type="EMBL" id="EED14128.1"/>
    </source>
</evidence>
<protein>
    <recommendedName>
        <fullName evidence="4">Letm1 RBD domain-containing protein</fullName>
    </recommendedName>
</protein>
<dbReference type="OMA" id="HYVPKTF"/>
<name>B8MNN9_TALSN</name>
<evidence type="ECO:0008006" key="4">
    <source>
        <dbReference type="Google" id="ProtNLM"/>
    </source>
</evidence>
<dbReference type="Proteomes" id="UP000001745">
    <property type="component" value="Unassembled WGS sequence"/>
</dbReference>
<reference evidence="3" key="1">
    <citation type="journal article" date="2015" name="Genome Announc.">
        <title>Genome sequence of the AIDS-associated pathogen Penicillium marneffei (ATCC18224) and its near taxonomic relative Talaromyces stipitatus (ATCC10500).</title>
        <authorList>
            <person name="Nierman W.C."/>
            <person name="Fedorova-Abrams N.D."/>
            <person name="Andrianopoulos A."/>
        </authorList>
    </citation>
    <scope>NUCLEOTIDE SEQUENCE [LARGE SCALE GENOMIC DNA]</scope>
    <source>
        <strain evidence="3">ATCC 10500 / CBS 375.48 / QM 6759 / NRRL 1006</strain>
    </source>
</reference>
<dbReference type="InParanoid" id="B8MNN9"/>
<dbReference type="EMBL" id="EQ962658">
    <property type="protein sequence ID" value="EED14128.1"/>
    <property type="molecule type" value="Genomic_DNA"/>
</dbReference>
<evidence type="ECO:0000313" key="3">
    <source>
        <dbReference type="Proteomes" id="UP000001745"/>
    </source>
</evidence>
<evidence type="ECO:0000256" key="1">
    <source>
        <dbReference type="SAM" id="MobiDB-lite"/>
    </source>
</evidence>
<keyword evidence="3" id="KW-1185">Reference proteome</keyword>
<accession>B8MNN9</accession>
<dbReference type="PhylomeDB" id="B8MNN9"/>
<dbReference type="HOGENOM" id="CLU_048915_1_0_1"/>
<dbReference type="RefSeq" id="XP_002486366.1">
    <property type="nucleotide sequence ID" value="XM_002486321.1"/>
</dbReference>
<dbReference type="OrthoDB" id="73691at2759"/>
<dbReference type="AlphaFoldDB" id="B8MNN9"/>
<proteinExistence type="predicted"/>
<sequence>MFGTCGRCVASAIQLTSRQHRVLSNHTLIFAQTSLKGSSIYGLHALDYSIGHISCRRHASSASDKKKNPSAVKTASSSNPTSSLTNNVNPPLTTLPADLDLPNNTSSSSEHITKKVSRYISIGRAYLGFYKTGLKNVYLNYKSCLPIRRELGLSSYIPTSPPTSPRTPSSGATSLSTALETLHITRAEYQLVRRATYDVHRIIPFGLLLLICGEFTPLIVVAIGDAVTPYTCRVPKQIEKTRAKRLQLKKAAFAAVQGGLGSMKPVPTGSAEEMTWLAEQFGSIEFVTRASAEQVIRASRLRKWNEYLALDDGLIVKGGGVGALSAREIRLAIDERGGVGVGADARSEEVREKEERKWLIEWLKRRSFV</sequence>
<feature type="region of interest" description="Disordered" evidence="1">
    <location>
        <begin position="60"/>
        <end position="109"/>
    </location>
</feature>
<dbReference type="VEuPathDB" id="FungiDB:TSTA_103500"/>